<keyword evidence="2" id="KW-1185">Reference proteome</keyword>
<dbReference type="GeneID" id="136091594"/>
<name>A0ABM4DLD8_HYDVU</name>
<dbReference type="RefSeq" id="XP_065675358.1">
    <property type="nucleotide sequence ID" value="XM_065819286.1"/>
</dbReference>
<reference evidence="3" key="1">
    <citation type="submission" date="2025-08" db="UniProtKB">
        <authorList>
            <consortium name="RefSeq"/>
        </authorList>
    </citation>
    <scope>IDENTIFICATION</scope>
</reference>
<sequence>MRPLITVEKPAFKNLIHGLNRNFSIPCRKTLGKRLNARLQKMRDDKRTVFSKVPFVCKIDRKSYLGMTVHYIVISTECSVSRISVALSCQSFVGSHTYDSVAAMISKIHNDYELHVEKITATVTDNAFNFGKAFREYFIDTSSTASGPGISATAEEQVQETGAVDDDEAENSNNDVEIAAVLNLPVSEDTDADTEVVLPHHEACKSHFLSLTSTTDADKDVILMLISNIFIELHWPSVPAYGICFVEVPRHQML</sequence>
<protein>
    <submittedName>
        <fullName evidence="3">Uncharacterized protein LOC136091594 isoform X1</fullName>
    </submittedName>
</protein>
<feature type="region of interest" description="Disordered" evidence="1">
    <location>
        <begin position="146"/>
        <end position="170"/>
    </location>
</feature>
<proteinExistence type="predicted"/>
<dbReference type="PANTHER" id="PTHR47501:SF5">
    <property type="entry name" value="HAT C-TERMINAL DIMERISATION DOMAIN-CONTAINING PROTEIN"/>
    <property type="match status" value="1"/>
</dbReference>
<evidence type="ECO:0000313" key="3">
    <source>
        <dbReference type="RefSeq" id="XP_065675358.1"/>
    </source>
</evidence>
<accession>A0ABM4DLD8</accession>
<evidence type="ECO:0000313" key="2">
    <source>
        <dbReference type="Proteomes" id="UP001652625"/>
    </source>
</evidence>
<dbReference type="Proteomes" id="UP001652625">
    <property type="component" value="Chromosome 15"/>
</dbReference>
<organism evidence="2 3">
    <name type="scientific">Hydra vulgaris</name>
    <name type="common">Hydra</name>
    <name type="synonym">Hydra attenuata</name>
    <dbReference type="NCBI Taxonomy" id="6087"/>
    <lineage>
        <taxon>Eukaryota</taxon>
        <taxon>Metazoa</taxon>
        <taxon>Cnidaria</taxon>
        <taxon>Hydrozoa</taxon>
        <taxon>Hydroidolina</taxon>
        <taxon>Anthoathecata</taxon>
        <taxon>Aplanulata</taxon>
        <taxon>Hydridae</taxon>
        <taxon>Hydra</taxon>
    </lineage>
</organism>
<dbReference type="PANTHER" id="PTHR47501">
    <property type="entry name" value="TRANSPOSASE-RELATED"/>
    <property type="match status" value="1"/>
</dbReference>
<evidence type="ECO:0000256" key="1">
    <source>
        <dbReference type="SAM" id="MobiDB-lite"/>
    </source>
</evidence>
<gene>
    <name evidence="3" type="primary">LOC136091594</name>
</gene>